<accession>A0A8J9VPV5</accession>
<evidence type="ECO:0000313" key="3">
    <source>
        <dbReference type="Proteomes" id="UP000838878"/>
    </source>
</evidence>
<feature type="transmembrane region" description="Helical" evidence="1">
    <location>
        <begin position="21"/>
        <end position="40"/>
    </location>
</feature>
<evidence type="ECO:0000256" key="1">
    <source>
        <dbReference type="SAM" id="Phobius"/>
    </source>
</evidence>
<reference evidence="2" key="1">
    <citation type="submission" date="2021-12" db="EMBL/GenBank/DDBJ databases">
        <authorList>
            <person name="Martin H S."/>
        </authorList>
    </citation>
    <scope>NUCLEOTIDE SEQUENCE</scope>
</reference>
<keyword evidence="1" id="KW-1133">Transmembrane helix</keyword>
<protein>
    <submittedName>
        <fullName evidence="2">Uncharacterized protein</fullName>
    </submittedName>
</protein>
<dbReference type="Proteomes" id="UP000838878">
    <property type="component" value="Chromosome 6"/>
</dbReference>
<feature type="non-terminal residue" evidence="2">
    <location>
        <position position="152"/>
    </location>
</feature>
<gene>
    <name evidence="2" type="ORF">BINO364_LOCUS12279</name>
</gene>
<keyword evidence="1" id="KW-0472">Membrane</keyword>
<evidence type="ECO:0000313" key="2">
    <source>
        <dbReference type="EMBL" id="CAH0726863.1"/>
    </source>
</evidence>
<feature type="transmembrane region" description="Helical" evidence="1">
    <location>
        <begin position="60"/>
        <end position="83"/>
    </location>
</feature>
<organism evidence="2 3">
    <name type="scientific">Brenthis ino</name>
    <name type="common">lesser marbled fritillary</name>
    <dbReference type="NCBI Taxonomy" id="405034"/>
    <lineage>
        <taxon>Eukaryota</taxon>
        <taxon>Metazoa</taxon>
        <taxon>Ecdysozoa</taxon>
        <taxon>Arthropoda</taxon>
        <taxon>Hexapoda</taxon>
        <taxon>Insecta</taxon>
        <taxon>Pterygota</taxon>
        <taxon>Neoptera</taxon>
        <taxon>Endopterygota</taxon>
        <taxon>Lepidoptera</taxon>
        <taxon>Glossata</taxon>
        <taxon>Ditrysia</taxon>
        <taxon>Papilionoidea</taxon>
        <taxon>Nymphalidae</taxon>
        <taxon>Heliconiinae</taxon>
        <taxon>Argynnini</taxon>
        <taxon>Brenthis</taxon>
    </lineage>
</organism>
<dbReference type="AlphaFoldDB" id="A0A8J9VPV5"/>
<keyword evidence="1" id="KW-0812">Transmembrane</keyword>
<feature type="transmembrane region" description="Helical" evidence="1">
    <location>
        <begin position="119"/>
        <end position="137"/>
    </location>
</feature>
<feature type="transmembrane region" description="Helical" evidence="1">
    <location>
        <begin position="95"/>
        <end position="113"/>
    </location>
</feature>
<dbReference type="EMBL" id="OV170226">
    <property type="protein sequence ID" value="CAH0726863.1"/>
    <property type="molecule type" value="Genomic_DNA"/>
</dbReference>
<name>A0A8J9VPV5_9NEOP</name>
<keyword evidence="3" id="KW-1185">Reference proteome</keyword>
<proteinExistence type="predicted"/>
<sequence>MIQFEKCCFYIPRKTGCLIIGYLNLIGSIIGLLFSIYGIVLGDQATRSSKPKHVDVAYMIIGSAVVLALIFLLAFAFCIVLLVGINKNKPGHVKAYLKYNLIFLTIHAVLLLLSIQIDALLLLVLFIYFFLVINSYYTKMQEEKATKEIQKV</sequence>